<feature type="transmembrane region" description="Helical" evidence="1">
    <location>
        <begin position="425"/>
        <end position="444"/>
    </location>
</feature>
<dbReference type="OrthoDB" id="9765532at2"/>
<feature type="transmembrane region" description="Helical" evidence="1">
    <location>
        <begin position="175"/>
        <end position="194"/>
    </location>
</feature>
<sequence>MIRSVRRSLVFLAFLLVGLLYFPSSVALAASGESLGNQLPMWSVIPFAGILLSIALFPLLAPHFWEHNMGKVSLFWSIAFFVPFLMGYGFDRAVYQLLHIYVIDYIPFIILLTGLFAISGGITVRGSLTGTPLLNTTILAIGSVLASIIGTTGASMLLLRPLIRALACRRNKAHTIVFFIFIVSNIGGSLTPIGDPPLFLGFLHGVTFFWTLKLLPLFLLNVSVLLVVYFVLDSYLLRRERGSLLAASSRRHQPISIAGMNNFILLAGVIGAIVLSGTFAKHPFFFDAAAGHDRGIPLFAIDGHMLVMPLMNVFRDGIILLLAWFSMRSTPIRLRKENNFTWNPIKEVAILFAGIFATIIPAIAILQARGGELGVTSAAQFFWASGALSSFLDNAPTYLTFLSLAGGLGLNAGVWTDLGFVTPEVLMAISAGSVFMGANTYIGNAPNFMVRSIAEENEIKMPSFFGYMAWSGCVLIPLFILDTLIFFMK</sequence>
<reference evidence="2 3" key="1">
    <citation type="submission" date="2016-02" db="EMBL/GenBank/DDBJ databases">
        <title>Anaerosporomusa subterraneum gen. nov., sp. nov., a spore-forming obligate anaerobe isolated from saprolite.</title>
        <authorList>
            <person name="Choi J.K."/>
            <person name="Shah M."/>
            <person name="Yee N."/>
        </authorList>
    </citation>
    <scope>NUCLEOTIDE SEQUENCE [LARGE SCALE GENOMIC DNA]</scope>
    <source>
        <strain evidence="2 3">RU4</strain>
    </source>
</reference>
<dbReference type="Pfam" id="PF16980">
    <property type="entry name" value="CitMHS_2"/>
    <property type="match status" value="1"/>
</dbReference>
<keyword evidence="3" id="KW-1185">Reference proteome</keyword>
<gene>
    <name evidence="2" type="ORF">AXX12_07125</name>
</gene>
<dbReference type="AlphaFoldDB" id="A0A154BQH1"/>
<keyword evidence="1" id="KW-0812">Transmembrane</keyword>
<organism evidence="2 3">
    <name type="scientific">Anaerosporomusa subterranea</name>
    <dbReference type="NCBI Taxonomy" id="1794912"/>
    <lineage>
        <taxon>Bacteria</taxon>
        <taxon>Bacillati</taxon>
        <taxon>Bacillota</taxon>
        <taxon>Negativicutes</taxon>
        <taxon>Acetonemataceae</taxon>
        <taxon>Anaerosporomusa</taxon>
    </lineage>
</organism>
<protein>
    <submittedName>
        <fullName evidence="2">Sodium:proton antiporter</fullName>
    </submittedName>
</protein>
<evidence type="ECO:0000313" key="3">
    <source>
        <dbReference type="Proteomes" id="UP000076268"/>
    </source>
</evidence>
<feature type="transmembrane region" description="Helical" evidence="1">
    <location>
        <begin position="138"/>
        <end position="163"/>
    </location>
</feature>
<feature type="transmembrane region" description="Helical" evidence="1">
    <location>
        <begin position="306"/>
        <end position="327"/>
    </location>
</feature>
<accession>A0A154BQH1</accession>
<dbReference type="InterPro" id="IPR031566">
    <property type="entry name" value="CitMHS_2"/>
</dbReference>
<keyword evidence="1" id="KW-1133">Transmembrane helix</keyword>
<feature type="transmembrane region" description="Helical" evidence="1">
    <location>
        <begin position="258"/>
        <end position="280"/>
    </location>
</feature>
<feature type="transmembrane region" description="Helical" evidence="1">
    <location>
        <begin position="39"/>
        <end position="60"/>
    </location>
</feature>
<feature type="transmembrane region" description="Helical" evidence="1">
    <location>
        <begin position="398"/>
        <end position="418"/>
    </location>
</feature>
<dbReference type="EMBL" id="LSGP01000017">
    <property type="protein sequence ID" value="KYZ76207.1"/>
    <property type="molecule type" value="Genomic_DNA"/>
</dbReference>
<feature type="transmembrane region" description="Helical" evidence="1">
    <location>
        <begin position="214"/>
        <end position="237"/>
    </location>
</feature>
<dbReference type="RefSeq" id="WP_066241251.1">
    <property type="nucleotide sequence ID" value="NZ_LSGP01000017.1"/>
</dbReference>
<proteinExistence type="predicted"/>
<feature type="transmembrane region" description="Helical" evidence="1">
    <location>
        <begin position="464"/>
        <end position="487"/>
    </location>
</feature>
<dbReference type="Proteomes" id="UP000076268">
    <property type="component" value="Unassembled WGS sequence"/>
</dbReference>
<keyword evidence="1" id="KW-0472">Membrane</keyword>
<feature type="transmembrane region" description="Helical" evidence="1">
    <location>
        <begin position="348"/>
        <end position="368"/>
    </location>
</feature>
<evidence type="ECO:0000313" key="2">
    <source>
        <dbReference type="EMBL" id="KYZ76207.1"/>
    </source>
</evidence>
<evidence type="ECO:0000256" key="1">
    <source>
        <dbReference type="SAM" id="Phobius"/>
    </source>
</evidence>
<name>A0A154BQH1_ANASB</name>
<comment type="caution">
    <text evidence="2">The sequence shown here is derived from an EMBL/GenBank/DDBJ whole genome shotgun (WGS) entry which is preliminary data.</text>
</comment>
<feature type="transmembrane region" description="Helical" evidence="1">
    <location>
        <begin position="72"/>
        <end position="90"/>
    </location>
</feature>